<comment type="caution">
    <text evidence="3">The sequence shown here is derived from an EMBL/GenBank/DDBJ whole genome shotgun (WGS) entry which is preliminary data.</text>
</comment>
<reference evidence="3" key="2">
    <citation type="submission" date="2023-06" db="EMBL/GenBank/DDBJ databases">
        <authorList>
            <consortium name="Lawrence Berkeley National Laboratory"/>
            <person name="Mondo S.J."/>
            <person name="Hensen N."/>
            <person name="Bonometti L."/>
            <person name="Westerberg I."/>
            <person name="Brannstrom I.O."/>
            <person name="Guillou S."/>
            <person name="Cros-Aarteil S."/>
            <person name="Calhoun S."/>
            <person name="Haridas S."/>
            <person name="Kuo A."/>
            <person name="Pangilinan J."/>
            <person name="Riley R."/>
            <person name="Labutti K."/>
            <person name="Andreopoulos B."/>
            <person name="Lipzen A."/>
            <person name="Chen C."/>
            <person name="Yanf M."/>
            <person name="Daum C."/>
            <person name="Ng V."/>
            <person name="Clum A."/>
            <person name="Steindorff A."/>
            <person name="Ohm R."/>
            <person name="Martin F."/>
            <person name="Silar P."/>
            <person name="Natvig D."/>
            <person name="Lalanne C."/>
            <person name="Gautier V."/>
            <person name="Ament-Velasquez S.L."/>
            <person name="Kruys A."/>
            <person name="Hutchinson M.I."/>
            <person name="Powell A.J."/>
            <person name="Barry K."/>
            <person name="Miller A.N."/>
            <person name="Grigoriev I.V."/>
            <person name="Debuchy R."/>
            <person name="Gladieux P."/>
            <person name="Thoren M.H."/>
            <person name="Johannesson H."/>
        </authorList>
    </citation>
    <scope>NUCLEOTIDE SEQUENCE</scope>
    <source>
        <strain evidence="3">PSN324</strain>
    </source>
</reference>
<feature type="region of interest" description="Disordered" evidence="1">
    <location>
        <begin position="399"/>
        <end position="449"/>
    </location>
</feature>
<dbReference type="AlphaFoldDB" id="A0AAV9HGA5"/>
<dbReference type="PANTHER" id="PTHR28019:SF7">
    <property type="entry name" value="SUR7 PROTEIN"/>
    <property type="match status" value="1"/>
</dbReference>
<evidence type="ECO:0000256" key="1">
    <source>
        <dbReference type="SAM" id="MobiDB-lite"/>
    </source>
</evidence>
<name>A0AAV9HGA5_9PEZI</name>
<gene>
    <name evidence="3" type="ORF">QBC42DRAFT_334031</name>
</gene>
<keyword evidence="4" id="KW-1185">Reference proteome</keyword>
<evidence type="ECO:0000256" key="2">
    <source>
        <dbReference type="SAM" id="Phobius"/>
    </source>
</evidence>
<feature type="compositionally biased region" description="Polar residues" evidence="1">
    <location>
        <begin position="426"/>
        <end position="435"/>
    </location>
</feature>
<dbReference type="InterPro" id="IPR052413">
    <property type="entry name" value="SUR7_domain"/>
</dbReference>
<feature type="transmembrane region" description="Helical" evidence="2">
    <location>
        <begin position="12"/>
        <end position="36"/>
    </location>
</feature>
<evidence type="ECO:0000313" key="3">
    <source>
        <dbReference type="EMBL" id="KAK4459887.1"/>
    </source>
</evidence>
<dbReference type="GO" id="GO:0051285">
    <property type="term" value="C:cell cortex of cell tip"/>
    <property type="evidence" value="ECO:0007669"/>
    <property type="project" value="TreeGrafter"/>
</dbReference>
<protein>
    <submittedName>
        <fullName evidence="3">Uncharacterized protein</fullName>
    </submittedName>
</protein>
<dbReference type="GO" id="GO:0005886">
    <property type="term" value="C:plasma membrane"/>
    <property type="evidence" value="ECO:0007669"/>
    <property type="project" value="TreeGrafter"/>
</dbReference>
<dbReference type="EMBL" id="MU865025">
    <property type="protein sequence ID" value="KAK4459887.1"/>
    <property type="molecule type" value="Genomic_DNA"/>
</dbReference>
<keyword evidence="2" id="KW-0812">Transmembrane</keyword>
<keyword evidence="2" id="KW-1133">Transmembrane helix</keyword>
<proteinExistence type="predicted"/>
<organism evidence="3 4">
    <name type="scientific">Cladorrhinum samala</name>
    <dbReference type="NCBI Taxonomy" id="585594"/>
    <lineage>
        <taxon>Eukaryota</taxon>
        <taxon>Fungi</taxon>
        <taxon>Dikarya</taxon>
        <taxon>Ascomycota</taxon>
        <taxon>Pezizomycotina</taxon>
        <taxon>Sordariomycetes</taxon>
        <taxon>Sordariomycetidae</taxon>
        <taxon>Sordariales</taxon>
        <taxon>Podosporaceae</taxon>
        <taxon>Cladorrhinum</taxon>
    </lineage>
</organism>
<dbReference type="Proteomes" id="UP001321749">
    <property type="component" value="Unassembled WGS sequence"/>
</dbReference>
<feature type="transmembrane region" description="Helical" evidence="2">
    <location>
        <begin position="300"/>
        <end position="327"/>
    </location>
</feature>
<feature type="transmembrane region" description="Helical" evidence="2">
    <location>
        <begin position="348"/>
        <end position="373"/>
    </location>
</feature>
<feature type="transmembrane region" description="Helical" evidence="2">
    <location>
        <begin position="267"/>
        <end position="288"/>
    </location>
</feature>
<dbReference type="GO" id="GO:0031505">
    <property type="term" value="P:fungal-type cell wall organization"/>
    <property type="evidence" value="ECO:0007669"/>
    <property type="project" value="TreeGrafter"/>
</dbReference>
<reference evidence="3" key="1">
    <citation type="journal article" date="2023" name="Mol. Phylogenet. Evol.">
        <title>Genome-scale phylogeny and comparative genomics of the fungal order Sordariales.</title>
        <authorList>
            <person name="Hensen N."/>
            <person name="Bonometti L."/>
            <person name="Westerberg I."/>
            <person name="Brannstrom I.O."/>
            <person name="Guillou S."/>
            <person name="Cros-Aarteil S."/>
            <person name="Calhoun S."/>
            <person name="Haridas S."/>
            <person name="Kuo A."/>
            <person name="Mondo S."/>
            <person name="Pangilinan J."/>
            <person name="Riley R."/>
            <person name="LaButti K."/>
            <person name="Andreopoulos B."/>
            <person name="Lipzen A."/>
            <person name="Chen C."/>
            <person name="Yan M."/>
            <person name="Daum C."/>
            <person name="Ng V."/>
            <person name="Clum A."/>
            <person name="Steindorff A."/>
            <person name="Ohm R.A."/>
            <person name="Martin F."/>
            <person name="Silar P."/>
            <person name="Natvig D.O."/>
            <person name="Lalanne C."/>
            <person name="Gautier V."/>
            <person name="Ament-Velasquez S.L."/>
            <person name="Kruys A."/>
            <person name="Hutchinson M.I."/>
            <person name="Powell A.J."/>
            <person name="Barry K."/>
            <person name="Miller A.N."/>
            <person name="Grigoriev I.V."/>
            <person name="Debuchy R."/>
            <person name="Gladieux P."/>
            <person name="Hiltunen Thoren M."/>
            <person name="Johannesson H."/>
        </authorList>
    </citation>
    <scope>NUCLEOTIDE SEQUENCE</scope>
    <source>
        <strain evidence="3">PSN324</strain>
    </source>
</reference>
<dbReference type="PANTHER" id="PTHR28019">
    <property type="entry name" value="CELL MEMBRANE PROTEIN YLR413W-RELATED"/>
    <property type="match status" value="1"/>
</dbReference>
<evidence type="ECO:0000313" key="4">
    <source>
        <dbReference type="Proteomes" id="UP001321749"/>
    </source>
</evidence>
<keyword evidence="2" id="KW-0472">Membrane</keyword>
<accession>A0AAV9HGA5</accession>
<sequence>MRGFNAGSEGGVVGMVLKIAPVVCSFFAFMFLAIALSAGQSANYLESLSVVNFNMSTFGKNLLKAPNIADLAKEDCGKADNAIDKATGDAAKGVGQAVDTVTDGGKAAADGVKDLGKGLGINFRRQSAGGKVTDVLTDVGDKLGDGVSSACNKGAEIADKAVQFGQDAVNKALGSVAKAIGVKEYYSIHIGNLCEGDYKPSFNAKDAEPDVKTCTPKFKVSKTDLSKKLDEELNVGPFKFKLSDLGLVDAIQDVLDLIPRALAAMGFFFLFAILLMALGFLGSVGIVATDYTAQSVQPYLMMPTMVALGLGWFMAGIGTLGLTAAAEKIKNTVNKEGEKFGMSASTSGGLYFLIWATTVFATVAFAAAAFTWYSNRHPSGARSDTDSDLDEQKHVARGQYPIMQGSYPPPSNVAPNRDSFYPDDQMNANADQGQWDQGRASKEYYQQQQ</sequence>